<dbReference type="Proteomes" id="UP000290900">
    <property type="component" value="Unassembled WGS sequence"/>
</dbReference>
<evidence type="ECO:0000259" key="2">
    <source>
        <dbReference type="Pfam" id="PF22664"/>
    </source>
</evidence>
<proteinExistence type="predicted"/>
<gene>
    <name evidence="3" type="ORF">BRENAR_LOCUS3346</name>
</gene>
<dbReference type="STRING" id="13370.A0A448YNU8"/>
<accession>A0A448YNU8</accession>
<dbReference type="InterPro" id="IPR023213">
    <property type="entry name" value="CAT-like_dom_sf"/>
</dbReference>
<dbReference type="InterPro" id="IPR054710">
    <property type="entry name" value="Tri101-like_N"/>
</dbReference>
<evidence type="ECO:0000313" key="3">
    <source>
        <dbReference type="EMBL" id="VEU22615.1"/>
    </source>
</evidence>
<organism evidence="3 4">
    <name type="scientific">Brettanomyces naardenensis</name>
    <name type="common">Yeast</name>
    <dbReference type="NCBI Taxonomy" id="13370"/>
    <lineage>
        <taxon>Eukaryota</taxon>
        <taxon>Fungi</taxon>
        <taxon>Dikarya</taxon>
        <taxon>Ascomycota</taxon>
        <taxon>Saccharomycotina</taxon>
        <taxon>Pichiomycetes</taxon>
        <taxon>Pichiales</taxon>
        <taxon>Pichiaceae</taxon>
        <taxon>Brettanomyces</taxon>
    </lineage>
</organism>
<protein>
    <submittedName>
        <fullName evidence="3">DEKNAAC103449</fullName>
    </submittedName>
</protein>
<feature type="domain" description="Trichothecene 3-O-acetyltransferase-like N-terminal" evidence="2">
    <location>
        <begin position="22"/>
        <end position="170"/>
    </location>
</feature>
<dbReference type="Pfam" id="PF22664">
    <property type="entry name" value="TRI-like_N"/>
    <property type="match status" value="1"/>
</dbReference>
<name>A0A448YNU8_BRENA</name>
<dbReference type="FunCoup" id="A0A448YNU8">
    <property type="interactions" value="72"/>
</dbReference>
<dbReference type="Gene3D" id="3.30.559.10">
    <property type="entry name" value="Chloramphenicol acetyltransferase-like domain"/>
    <property type="match status" value="2"/>
</dbReference>
<dbReference type="InParanoid" id="A0A448YNU8"/>
<dbReference type="EMBL" id="CAACVR010000023">
    <property type="protein sequence ID" value="VEU22615.1"/>
    <property type="molecule type" value="Genomic_DNA"/>
</dbReference>
<dbReference type="OrthoDB" id="1862401at2759"/>
<reference evidence="3 4" key="1">
    <citation type="submission" date="2018-12" db="EMBL/GenBank/DDBJ databases">
        <authorList>
            <person name="Tiukova I."/>
            <person name="Dainat J."/>
        </authorList>
    </citation>
    <scope>NUCLEOTIDE SEQUENCE [LARGE SCALE GENOMIC DNA]</scope>
</reference>
<dbReference type="InterPro" id="IPR051283">
    <property type="entry name" value="Sec_Metabolite_Acyltrans"/>
</dbReference>
<evidence type="ECO:0000313" key="4">
    <source>
        <dbReference type="Proteomes" id="UP000290900"/>
    </source>
</evidence>
<dbReference type="AlphaFoldDB" id="A0A448YNU8"/>
<keyword evidence="4" id="KW-1185">Reference proteome</keyword>
<keyword evidence="1" id="KW-0808">Transferase</keyword>
<dbReference type="PANTHER" id="PTHR31896">
    <property type="entry name" value="FAMILY REGULATORY PROTEIN, PUTATIVE (AFU_ORTHOLOGUE AFUA_3G14730)-RELATED"/>
    <property type="match status" value="1"/>
</dbReference>
<dbReference type="PANTHER" id="PTHR31896:SF64">
    <property type="entry name" value="TRICHOTHECENE 3-O-ACETYLTRANSFERASE"/>
    <property type="match status" value="1"/>
</dbReference>
<evidence type="ECO:0000256" key="1">
    <source>
        <dbReference type="ARBA" id="ARBA00022679"/>
    </source>
</evidence>
<sequence>MSSSYLDTPSLDIFGQQLSLQIYTQITLCYKVDDPSSFDKIVPILEAGLRILDESFPYVLDEVIVDNGICKLVSFDDSPRLIVKDYRNEMDFEKLAEAHFPFRMLDEKVLAPRMTIPGTNGEKFAGNSMPVLLIQVMLIKGGVLVTFVAAHNVMDMIGQAFIIGLLDKACHGNSYSSEDIRIGNFRRDTAIPLLEDDNKIMSRASEYRVSKGERPVSPPACWKYFLFSGESLKALKKEAMSSVTSGFVSTDDALSALIWQSVARSRIVRLGGSRYQTLSRAVDSRKFVGLPPTYPGVIQDMACNRCTFQELVDKPLGLIAYELRSQIVPARIKEDVQLLATLTHRAEDKREFSLVASVDPSVDIMISSWAKVDYYNMDFNLGLGKPIAVRRPEFIPFEGLIYFMPKKSDGEIAVAISLRNEDMERLRKDEILMKYSTYIE</sequence>
<dbReference type="GO" id="GO:0016740">
    <property type="term" value="F:transferase activity"/>
    <property type="evidence" value="ECO:0007669"/>
    <property type="project" value="UniProtKB-KW"/>
</dbReference>